<evidence type="ECO:0000313" key="1">
    <source>
        <dbReference type="EMBL" id="CAL1356285.1"/>
    </source>
</evidence>
<keyword evidence="2" id="KW-1185">Reference proteome</keyword>
<sequence length="160" mass="17276">MPFILAIPATLPSLRRSSHSLLIFGLLSRQFSSFQALFSSVSMLISIDVAASGASSNSPRNLNAGNRSLVKWIPAVAAAQVLAGCTTCPGRLIPITLIFVSSRSIYRPSLTGQRLSRAAKLPQPAIVVEIPPSFTNFLCRSTDRSSSLEVSFLLWSLDRQ</sequence>
<evidence type="ECO:0008006" key="3">
    <source>
        <dbReference type="Google" id="ProtNLM"/>
    </source>
</evidence>
<dbReference type="EMBL" id="OZ034813">
    <property type="protein sequence ID" value="CAL1356285.1"/>
    <property type="molecule type" value="Genomic_DNA"/>
</dbReference>
<name>A0AAV2CKL2_9ROSI</name>
<reference evidence="1 2" key="1">
    <citation type="submission" date="2024-04" db="EMBL/GenBank/DDBJ databases">
        <authorList>
            <person name="Fracassetti M."/>
        </authorList>
    </citation>
    <scope>NUCLEOTIDE SEQUENCE [LARGE SCALE GENOMIC DNA]</scope>
</reference>
<organism evidence="1 2">
    <name type="scientific">Linum trigynum</name>
    <dbReference type="NCBI Taxonomy" id="586398"/>
    <lineage>
        <taxon>Eukaryota</taxon>
        <taxon>Viridiplantae</taxon>
        <taxon>Streptophyta</taxon>
        <taxon>Embryophyta</taxon>
        <taxon>Tracheophyta</taxon>
        <taxon>Spermatophyta</taxon>
        <taxon>Magnoliopsida</taxon>
        <taxon>eudicotyledons</taxon>
        <taxon>Gunneridae</taxon>
        <taxon>Pentapetalae</taxon>
        <taxon>rosids</taxon>
        <taxon>fabids</taxon>
        <taxon>Malpighiales</taxon>
        <taxon>Linaceae</taxon>
        <taxon>Linum</taxon>
    </lineage>
</organism>
<evidence type="ECO:0000313" key="2">
    <source>
        <dbReference type="Proteomes" id="UP001497516"/>
    </source>
</evidence>
<accession>A0AAV2CKL2</accession>
<dbReference type="AlphaFoldDB" id="A0AAV2CKL2"/>
<protein>
    <recommendedName>
        <fullName evidence="3">Secreted protein</fullName>
    </recommendedName>
</protein>
<proteinExistence type="predicted"/>
<dbReference type="Proteomes" id="UP001497516">
    <property type="component" value="Chromosome 1"/>
</dbReference>
<gene>
    <name evidence="1" type="ORF">LTRI10_LOCUS3995</name>
</gene>